<comment type="similarity">
    <text evidence="1">Belongs to the short-chain dehydrogenases/reductases (SDR) family.</text>
</comment>
<organism evidence="2 3">
    <name type="scientific">Litoreibacter roseus</name>
    <dbReference type="NCBI Taxonomy" id="2601869"/>
    <lineage>
        <taxon>Bacteria</taxon>
        <taxon>Pseudomonadati</taxon>
        <taxon>Pseudomonadota</taxon>
        <taxon>Alphaproteobacteria</taxon>
        <taxon>Rhodobacterales</taxon>
        <taxon>Roseobacteraceae</taxon>
        <taxon>Litoreibacter</taxon>
    </lineage>
</organism>
<dbReference type="EMBL" id="BLJE01000005">
    <property type="protein sequence ID" value="GFE66598.1"/>
    <property type="molecule type" value="Genomic_DNA"/>
</dbReference>
<evidence type="ECO:0000313" key="3">
    <source>
        <dbReference type="Proteomes" id="UP000436822"/>
    </source>
</evidence>
<dbReference type="Proteomes" id="UP000436822">
    <property type="component" value="Unassembled WGS sequence"/>
</dbReference>
<evidence type="ECO:0000313" key="2">
    <source>
        <dbReference type="EMBL" id="GFE66598.1"/>
    </source>
</evidence>
<dbReference type="OrthoDB" id="7593130at2"/>
<name>A0A6N6JMR5_9RHOB</name>
<dbReference type="InterPro" id="IPR002347">
    <property type="entry name" value="SDR_fam"/>
</dbReference>
<dbReference type="InterPro" id="IPR036291">
    <property type="entry name" value="NAD(P)-bd_dom_sf"/>
</dbReference>
<gene>
    <name evidence="2" type="ORF">KIN_36720</name>
</gene>
<reference evidence="2 3" key="1">
    <citation type="submission" date="2019-12" db="EMBL/GenBank/DDBJ databases">
        <title>Litoreibacter badius sp. nov., a novel bacteriochlorophyll a-containing bacterium in the genus Litoreibacter.</title>
        <authorList>
            <person name="Kanamuro M."/>
            <person name="Takabe Y."/>
            <person name="Mori K."/>
            <person name="Takaichi S."/>
            <person name="Hanada S."/>
        </authorList>
    </citation>
    <scope>NUCLEOTIDE SEQUENCE [LARGE SCALE GENOMIC DNA]</scope>
    <source>
        <strain evidence="2 3">K6</strain>
    </source>
</reference>
<dbReference type="GO" id="GO:0005737">
    <property type="term" value="C:cytoplasm"/>
    <property type="evidence" value="ECO:0007669"/>
    <property type="project" value="TreeGrafter"/>
</dbReference>
<dbReference type="SUPFAM" id="SSF51735">
    <property type="entry name" value="NAD(P)-binding Rossmann-fold domains"/>
    <property type="match status" value="1"/>
</dbReference>
<dbReference type="InterPro" id="IPR051468">
    <property type="entry name" value="Fungal_SecMetab_SDRs"/>
</dbReference>
<dbReference type="PRINTS" id="PR00081">
    <property type="entry name" value="GDHRDH"/>
</dbReference>
<protein>
    <submittedName>
        <fullName evidence="2">Short-chain dehydrogenase</fullName>
    </submittedName>
</protein>
<dbReference type="PANTHER" id="PTHR43544">
    <property type="entry name" value="SHORT-CHAIN DEHYDROGENASE/REDUCTASE"/>
    <property type="match status" value="1"/>
</dbReference>
<dbReference type="RefSeq" id="WP_159809783.1">
    <property type="nucleotide sequence ID" value="NZ_BLJE01000005.1"/>
</dbReference>
<dbReference type="Pfam" id="PF00106">
    <property type="entry name" value="adh_short"/>
    <property type="match status" value="1"/>
</dbReference>
<sequence>MSAAKVAVITGANRGIGRATALRFADADYHVVIGARDAAQAEEVREAIAAKGGSAEAMPLDVTAPASIDAAADALAKAHSSISVLINNAGINVGQEHDIVAASYEDIEASLAINAIGPLRMSRALLPLLEASRDGASIINVSSEAGSIAATLDPENDYASMKAGSYRLSKMALNGVTALLSKALRDTSVTVHAMCPGWTQTDIGGPDAPNTPEDAADLALGIATGGVDAPDGSFRNREGALPW</sequence>
<keyword evidence="3" id="KW-1185">Reference proteome</keyword>
<dbReference type="GO" id="GO:0019748">
    <property type="term" value="P:secondary metabolic process"/>
    <property type="evidence" value="ECO:0007669"/>
    <property type="project" value="TreeGrafter"/>
</dbReference>
<dbReference type="PANTHER" id="PTHR43544:SF32">
    <property type="entry name" value="CHAIN DEHYDROGENASE, PUTATIVE (AFU_ORTHOLOGUE AFUA_5G01530)-RELATED"/>
    <property type="match status" value="1"/>
</dbReference>
<proteinExistence type="inferred from homology"/>
<dbReference type="AlphaFoldDB" id="A0A6N6JMR5"/>
<accession>A0A6N6JMR5</accession>
<evidence type="ECO:0000256" key="1">
    <source>
        <dbReference type="RuleBase" id="RU000363"/>
    </source>
</evidence>
<comment type="caution">
    <text evidence="2">The sequence shown here is derived from an EMBL/GenBank/DDBJ whole genome shotgun (WGS) entry which is preliminary data.</text>
</comment>
<dbReference type="GO" id="GO:0016491">
    <property type="term" value="F:oxidoreductase activity"/>
    <property type="evidence" value="ECO:0007669"/>
    <property type="project" value="TreeGrafter"/>
</dbReference>
<dbReference type="PRINTS" id="PR00080">
    <property type="entry name" value="SDRFAMILY"/>
</dbReference>
<dbReference type="Gene3D" id="3.40.50.720">
    <property type="entry name" value="NAD(P)-binding Rossmann-like Domain"/>
    <property type="match status" value="1"/>
</dbReference>